<name>A0A017SVV5_9BACT</name>
<comment type="caution">
    <text evidence="1">The sequence shown here is derived from an EMBL/GenBank/DDBJ whole genome shotgun (WGS) entry which is preliminary data.</text>
</comment>
<sequence length="374" mass="41267">MRDRAEATARPVEGSGRDCGVVGRRWGRWAVGAALALVAAGCNEGKPDDSHAHTQGASKTIETAEAHLEAPPTPGGNEKMTNKSMFVRWDQDDRETSHRLLRILKHMRAVALITRREDHTKTGQTLTLTMVRRAPRDMFCDDTTVLNLPRVQNACTGFLVRKNILATARHCVDEGKWRNKVAIFGYATKESDYPPTSFDLNNDVYELIPLEPEGAELEKDAGQKLHEDWALLRLSRVVPGVDPLVVLPKADVRARSQEYRGDSVHTIGHPLGLPVVYSGKSTVLLMENDSATFRAGIDGLIGNSGSPVFNWRGEVIGMYVDGDDDLKGRPPRPRRQCIRELQCTWNGTSMVPAPACNGEIILKSDVFFGSIPAH</sequence>
<dbReference type="STRING" id="1192034.CAP_8924"/>
<reference evidence="1 2" key="1">
    <citation type="submission" date="2013-05" db="EMBL/GenBank/DDBJ databases">
        <title>Genome assembly of Chondromyces apiculatus DSM 436.</title>
        <authorList>
            <person name="Sharma G."/>
            <person name="Khatri I."/>
            <person name="Kaur C."/>
            <person name="Mayilraj S."/>
            <person name="Subramanian S."/>
        </authorList>
    </citation>
    <scope>NUCLEOTIDE SEQUENCE [LARGE SCALE GENOMIC DNA]</scope>
    <source>
        <strain evidence="1 2">DSM 436</strain>
    </source>
</reference>
<dbReference type="SUPFAM" id="SSF50494">
    <property type="entry name" value="Trypsin-like serine proteases"/>
    <property type="match status" value="1"/>
</dbReference>
<dbReference type="InterPro" id="IPR043504">
    <property type="entry name" value="Peptidase_S1_PA_chymotrypsin"/>
</dbReference>
<proteinExistence type="predicted"/>
<evidence type="ECO:0000313" key="1">
    <source>
        <dbReference type="EMBL" id="EYF00907.1"/>
    </source>
</evidence>
<dbReference type="Gene3D" id="2.40.10.10">
    <property type="entry name" value="Trypsin-like serine proteases"/>
    <property type="match status" value="2"/>
</dbReference>
<evidence type="ECO:0008006" key="3">
    <source>
        <dbReference type="Google" id="ProtNLM"/>
    </source>
</evidence>
<dbReference type="OrthoDB" id="9758917at2"/>
<dbReference type="RefSeq" id="WP_081865720.1">
    <property type="nucleotide sequence ID" value="NZ_ASRX01000095.1"/>
</dbReference>
<gene>
    <name evidence="1" type="ORF">CAP_8924</name>
</gene>
<dbReference type="Pfam" id="PF13365">
    <property type="entry name" value="Trypsin_2"/>
    <property type="match status" value="1"/>
</dbReference>
<dbReference type="EMBL" id="ASRX01000095">
    <property type="protein sequence ID" value="EYF00907.1"/>
    <property type="molecule type" value="Genomic_DNA"/>
</dbReference>
<dbReference type="InterPro" id="IPR009003">
    <property type="entry name" value="Peptidase_S1_PA"/>
</dbReference>
<evidence type="ECO:0000313" key="2">
    <source>
        <dbReference type="Proteomes" id="UP000019678"/>
    </source>
</evidence>
<organism evidence="1 2">
    <name type="scientific">Chondromyces apiculatus DSM 436</name>
    <dbReference type="NCBI Taxonomy" id="1192034"/>
    <lineage>
        <taxon>Bacteria</taxon>
        <taxon>Pseudomonadati</taxon>
        <taxon>Myxococcota</taxon>
        <taxon>Polyangia</taxon>
        <taxon>Polyangiales</taxon>
        <taxon>Polyangiaceae</taxon>
        <taxon>Chondromyces</taxon>
    </lineage>
</organism>
<protein>
    <recommendedName>
        <fullName evidence="3">Serine protease</fullName>
    </recommendedName>
</protein>
<dbReference type="Proteomes" id="UP000019678">
    <property type="component" value="Unassembled WGS sequence"/>
</dbReference>
<dbReference type="AlphaFoldDB" id="A0A017SVV5"/>
<dbReference type="eggNOG" id="COG3591">
    <property type="taxonomic scope" value="Bacteria"/>
</dbReference>
<accession>A0A017SVV5</accession>
<keyword evidence="2" id="KW-1185">Reference proteome</keyword>